<gene>
    <name evidence="2" type="ORF">SOCE836_079860</name>
</gene>
<organism evidence="2 3">
    <name type="scientific">Sorangium cellulosum</name>
    <name type="common">Polyangium cellulosum</name>
    <dbReference type="NCBI Taxonomy" id="56"/>
    <lineage>
        <taxon>Bacteria</taxon>
        <taxon>Pseudomonadati</taxon>
        <taxon>Myxococcota</taxon>
        <taxon>Polyangia</taxon>
        <taxon>Polyangiales</taxon>
        <taxon>Polyangiaceae</taxon>
        <taxon>Sorangium</taxon>
    </lineage>
</organism>
<dbReference type="Proteomes" id="UP000295497">
    <property type="component" value="Chromosome"/>
</dbReference>
<evidence type="ECO:0000313" key="3">
    <source>
        <dbReference type="Proteomes" id="UP000295497"/>
    </source>
</evidence>
<sequence>MTTDRTPSGGTGPTQAQPASLGSEELALAERSPRAIVLASLASALGRAVTLGDEVAARVLHEAIGRLLVSAHPRAS</sequence>
<reference evidence="2 3" key="1">
    <citation type="submission" date="2015-09" db="EMBL/GenBank/DDBJ databases">
        <title>Sorangium comparison.</title>
        <authorList>
            <person name="Zaburannyi N."/>
            <person name="Bunk B."/>
            <person name="Overmann J."/>
            <person name="Mueller R."/>
        </authorList>
    </citation>
    <scope>NUCLEOTIDE SEQUENCE [LARGE SCALE GENOMIC DNA]</scope>
    <source>
        <strain evidence="2 3">So ce836</strain>
    </source>
</reference>
<name>A0A4P2QYX7_SORCE</name>
<accession>A0A4P2QYX7</accession>
<evidence type="ECO:0000256" key="1">
    <source>
        <dbReference type="SAM" id="MobiDB-lite"/>
    </source>
</evidence>
<protein>
    <submittedName>
        <fullName evidence="2">Uncharacterized protein</fullName>
    </submittedName>
</protein>
<feature type="region of interest" description="Disordered" evidence="1">
    <location>
        <begin position="1"/>
        <end position="26"/>
    </location>
</feature>
<evidence type="ECO:0000313" key="2">
    <source>
        <dbReference type="EMBL" id="AUX35787.1"/>
    </source>
</evidence>
<dbReference type="EMBL" id="CP012672">
    <property type="protein sequence ID" value="AUX35787.1"/>
    <property type="molecule type" value="Genomic_DNA"/>
</dbReference>
<feature type="compositionally biased region" description="Polar residues" evidence="1">
    <location>
        <begin position="1"/>
        <end position="20"/>
    </location>
</feature>
<proteinExistence type="predicted"/>
<dbReference type="AlphaFoldDB" id="A0A4P2QYX7"/>